<dbReference type="InterPro" id="IPR015797">
    <property type="entry name" value="NUDIX_hydrolase-like_dom_sf"/>
</dbReference>
<dbReference type="Proteomes" id="UP000825438">
    <property type="component" value="Chromosome I"/>
</dbReference>
<dbReference type="GO" id="GO:0010945">
    <property type="term" value="F:coenzyme A diphosphatase activity"/>
    <property type="evidence" value="ECO:0007669"/>
    <property type="project" value="InterPro"/>
</dbReference>
<keyword evidence="6" id="KW-0464">Manganese</keyword>
<comment type="cofactor">
    <cofactor evidence="1">
        <name>Mn(2+)</name>
        <dbReference type="ChEBI" id="CHEBI:29035"/>
    </cofactor>
</comment>
<keyword evidence="5" id="KW-0460">Magnesium</keyword>
<sequence>MHILQPKHPPLLLHFMADQDLLANLRSYKTQNYLSGQVSVWHKLPIARRASVFILLFVGHLGELRVVLTKRSSRLRTFPGHISLPGGKADTGLESPWQVSRREMSEEIGLSEDNEYLAKNYGFTIEHVNELPCYLSRTMSSVKPCIGFMKFKNNGSDKEELLENLKLKVNPGESSSIFSCPLRDFLYPAVEEAAQEALERTHYLVKWAGIPWHLRSYTFPQTKSGEASWLQEFKDISASEEESADDEAKRAQTPPSSPTRRYVKKKKNLSKWGALGSRVDEESQVKIYDVWGLTANILHDLAEVVYLGHSVEGRQLGEEELIHSLWKHGELQGKQRSKRENAWINSTPTDKASFGWVIPRQDIFTMTASEGDEAVERLLELLDQYEKLVNDKLSPNFEAGMLDFARANYCHGSKRYNVDNLDKRPYVACKEVIFAKDKLSLRDRLLEEKQRKKTEKHPGNGESSSEDPDIQLSNRKKNSIENNGKKTEVSEKDKRETKETSVPLLRDPILQFGVIVPRSLSTAQDSFEKSLENIVEMVNLRREMSELISRIESLSS</sequence>
<evidence type="ECO:0000256" key="4">
    <source>
        <dbReference type="ARBA" id="ARBA00022801"/>
    </source>
</evidence>
<dbReference type="Pfam" id="PF21730">
    <property type="entry name" value="Vma22_CCDC115"/>
    <property type="match status" value="1"/>
</dbReference>
<dbReference type="InterPro" id="IPR000086">
    <property type="entry name" value="NUDIX_hydrolase_dom"/>
</dbReference>
<dbReference type="GO" id="GO:0070072">
    <property type="term" value="P:vacuolar proton-transporting V-type ATPase complex assembly"/>
    <property type="evidence" value="ECO:0007669"/>
    <property type="project" value="InterPro"/>
</dbReference>
<evidence type="ECO:0000256" key="7">
    <source>
        <dbReference type="SAM" id="MobiDB-lite"/>
    </source>
</evidence>
<dbReference type="EMBL" id="CP076749">
    <property type="protein sequence ID" value="QWW21618.1"/>
    <property type="molecule type" value="Genomic_DNA"/>
</dbReference>
<feature type="compositionally biased region" description="Basic and acidic residues" evidence="7">
    <location>
        <begin position="483"/>
        <end position="499"/>
    </location>
</feature>
<dbReference type="AlphaFoldDB" id="A0A8F2VXE7"/>
<dbReference type="GO" id="GO:0015938">
    <property type="term" value="P:coenzyme A catabolic process"/>
    <property type="evidence" value="ECO:0007669"/>
    <property type="project" value="TreeGrafter"/>
</dbReference>
<proteinExistence type="predicted"/>
<feature type="region of interest" description="Disordered" evidence="7">
    <location>
        <begin position="449"/>
        <end position="502"/>
    </location>
</feature>
<accession>A0A8F2VXE7</accession>
<dbReference type="Pfam" id="PF00293">
    <property type="entry name" value="NUDIX"/>
    <property type="match status" value="1"/>
</dbReference>
<evidence type="ECO:0000256" key="6">
    <source>
        <dbReference type="ARBA" id="ARBA00023211"/>
    </source>
</evidence>
<evidence type="ECO:0000256" key="1">
    <source>
        <dbReference type="ARBA" id="ARBA00001936"/>
    </source>
</evidence>
<protein>
    <recommendedName>
        <fullName evidence="8">Nudix hydrolase domain-containing protein</fullName>
    </recommendedName>
</protein>
<keyword evidence="3" id="KW-0479">Metal-binding</keyword>
<dbReference type="InterPro" id="IPR040357">
    <property type="entry name" value="Vma22/CCDC115"/>
</dbReference>
<dbReference type="PANTHER" id="PTHR12992">
    <property type="entry name" value="NUDIX HYDROLASE"/>
    <property type="match status" value="1"/>
</dbReference>
<dbReference type="CDD" id="cd03426">
    <property type="entry name" value="NUDIX_CoAse_Nudt7"/>
    <property type="match status" value="1"/>
</dbReference>
<feature type="domain" description="Nudix hydrolase" evidence="8">
    <location>
        <begin position="47"/>
        <end position="202"/>
    </location>
</feature>
<dbReference type="GO" id="GO:0046872">
    <property type="term" value="F:metal ion binding"/>
    <property type="evidence" value="ECO:0007669"/>
    <property type="project" value="UniProtKB-KW"/>
</dbReference>
<dbReference type="SUPFAM" id="SSF55811">
    <property type="entry name" value="Nudix"/>
    <property type="match status" value="1"/>
</dbReference>
<evidence type="ECO:0000256" key="3">
    <source>
        <dbReference type="ARBA" id="ARBA00022723"/>
    </source>
</evidence>
<gene>
    <name evidence="9" type="ORF">CA7LBN_000364</name>
</gene>
<evidence type="ECO:0000313" key="9">
    <source>
        <dbReference type="EMBL" id="QWW21618.1"/>
    </source>
</evidence>
<evidence type="ECO:0000259" key="8">
    <source>
        <dbReference type="PROSITE" id="PS51462"/>
    </source>
</evidence>
<dbReference type="InterPro" id="IPR045121">
    <property type="entry name" value="CoAse"/>
</dbReference>
<dbReference type="Gene3D" id="3.90.79.10">
    <property type="entry name" value="Nucleoside Triphosphate Pyrophosphohydrolase"/>
    <property type="match status" value="1"/>
</dbReference>
<evidence type="ECO:0000256" key="2">
    <source>
        <dbReference type="ARBA" id="ARBA00001946"/>
    </source>
</evidence>
<keyword evidence="4" id="KW-0378">Hydrolase</keyword>
<comment type="cofactor">
    <cofactor evidence="2">
        <name>Mg(2+)</name>
        <dbReference type="ChEBI" id="CHEBI:18420"/>
    </cofactor>
</comment>
<reference evidence="9" key="1">
    <citation type="submission" date="2021-06" db="EMBL/GenBank/DDBJ databases">
        <title>Candida auris outbreak in lebanese hospital.</title>
        <authorList>
            <person name="Finianos M."/>
        </authorList>
    </citation>
    <scope>NUCLEOTIDE SEQUENCE</scope>
    <source>
        <strain evidence="9">CA7LBN</strain>
    </source>
</reference>
<evidence type="ECO:0000256" key="5">
    <source>
        <dbReference type="ARBA" id="ARBA00022842"/>
    </source>
</evidence>
<dbReference type="PANTHER" id="PTHR12992:SF24">
    <property type="entry name" value="PEROXISOMAL COENZYME A DIPHOSPHATASE NUDT7"/>
    <property type="match status" value="1"/>
</dbReference>
<feature type="region of interest" description="Disordered" evidence="7">
    <location>
        <begin position="240"/>
        <end position="263"/>
    </location>
</feature>
<organism evidence="9">
    <name type="scientific">Candidozyma auris</name>
    <name type="common">Yeast</name>
    <name type="synonym">Candida auris</name>
    <dbReference type="NCBI Taxonomy" id="498019"/>
    <lineage>
        <taxon>Eukaryota</taxon>
        <taxon>Fungi</taxon>
        <taxon>Dikarya</taxon>
        <taxon>Ascomycota</taxon>
        <taxon>Saccharomycotina</taxon>
        <taxon>Pichiomycetes</taxon>
        <taxon>Metschnikowiaceae</taxon>
        <taxon>Candidozyma</taxon>
    </lineage>
</organism>
<dbReference type="PROSITE" id="PS51462">
    <property type="entry name" value="NUDIX"/>
    <property type="match status" value="1"/>
</dbReference>
<name>A0A8F2VXE7_CANAR</name>